<evidence type="ECO:0000313" key="4">
    <source>
        <dbReference type="EMBL" id="PII35523.1"/>
    </source>
</evidence>
<protein>
    <recommendedName>
        <fullName evidence="3">Zinc finger/thioredoxin putative domain-containing protein</fullName>
    </recommendedName>
</protein>
<dbReference type="Pfam" id="PF11906">
    <property type="entry name" value="DUF3426"/>
    <property type="match status" value="1"/>
</dbReference>
<evidence type="ECO:0000259" key="3">
    <source>
        <dbReference type="Pfam" id="PF13719"/>
    </source>
</evidence>
<comment type="caution">
    <text evidence="4">The sequence shown here is derived from an EMBL/GenBank/DDBJ whole genome shotgun (WGS) entry which is preliminary data.</text>
</comment>
<dbReference type="EMBL" id="PEKC01000043">
    <property type="protein sequence ID" value="PII35523.1"/>
    <property type="molecule type" value="Genomic_DNA"/>
</dbReference>
<accession>A0A2G7T8Y6</accession>
<keyword evidence="2" id="KW-1133">Transmembrane helix</keyword>
<organism evidence="4">
    <name type="scientific">Chryseobacterium sp. B5</name>
    <dbReference type="NCBI Taxonomy" id="2050562"/>
    <lineage>
        <taxon>Bacteria</taxon>
        <taxon>Pseudomonadati</taxon>
        <taxon>Bacteroidota</taxon>
        <taxon>Flavobacteriia</taxon>
        <taxon>Flavobacteriales</taxon>
        <taxon>Weeksellaceae</taxon>
        <taxon>Chryseobacterium group</taxon>
        <taxon>Chryseobacterium</taxon>
    </lineage>
</organism>
<dbReference type="NCBIfam" id="TIGR02098">
    <property type="entry name" value="MJ0042_CXXC"/>
    <property type="match status" value="1"/>
</dbReference>
<feature type="domain" description="Zinc finger/thioredoxin putative" evidence="3">
    <location>
        <begin position="5"/>
        <end position="39"/>
    </location>
</feature>
<feature type="compositionally biased region" description="Pro residues" evidence="1">
    <location>
        <begin position="141"/>
        <end position="158"/>
    </location>
</feature>
<dbReference type="InterPro" id="IPR011723">
    <property type="entry name" value="Znf/thioredoxin_put"/>
</dbReference>
<dbReference type="Pfam" id="PF13719">
    <property type="entry name" value="Zn_ribbon_5"/>
    <property type="match status" value="1"/>
</dbReference>
<dbReference type="InterPro" id="IPR021834">
    <property type="entry name" value="DUF3426"/>
</dbReference>
<feature type="region of interest" description="Disordered" evidence="1">
    <location>
        <begin position="114"/>
        <end position="289"/>
    </location>
</feature>
<evidence type="ECO:0000256" key="2">
    <source>
        <dbReference type="SAM" id="Phobius"/>
    </source>
</evidence>
<evidence type="ECO:0000256" key="1">
    <source>
        <dbReference type="SAM" id="MobiDB-lite"/>
    </source>
</evidence>
<feature type="compositionally biased region" description="Low complexity" evidence="1">
    <location>
        <begin position="114"/>
        <end position="140"/>
    </location>
</feature>
<reference evidence="4" key="1">
    <citation type="submission" date="2017-10" db="EMBL/GenBank/DDBJ databases">
        <title>Chryseobacterium sp. B5 is a hydrocarbonoclastic and plant growth promoting bacterium.</title>
        <authorList>
            <person name="Thijs S."/>
            <person name="Gkorezis P."/>
            <person name="Van Hamme J."/>
        </authorList>
    </citation>
    <scope>NUCLEOTIDE SEQUENCE</scope>
    <source>
        <strain evidence="4">B5</strain>
    </source>
</reference>
<gene>
    <name evidence="4" type="ORF">CTI11_13330</name>
</gene>
<dbReference type="AlphaFoldDB" id="A0A2G7T8Y6"/>
<sequence length="462" mass="47441">MSQVTRCPACGTRFKVVADQLRISQGWVRCGVCHEVFDASEDLQPLPTAPVNAAGTSVAGTPVAGGASHNPAEFEDDDIREFRESMWLPTAPSGLPGRGASGPAAPVAPVAPSVPAAPATPAAPAVSTATTAAAARAEPSPSMPPAEVPAPEAPPPSPVTAKDPSASAAEESGSALRGASAGGRDPAASRAAPKSPPAAQAGQAVDGLLGPEPDTAAPVPAPAKDEEGAPFTRPHKPSDKSSDAPAPSVPTGLLRESEPQAQASVPSPEFSRWPDSDGEGSGEAAAALPEAEPGFVRQARRKAFWRRPAVRVALVLGSLLGVGALAGQVMWGQRDALAVQHPSLAPALQTLCAMAGCELQPRRQIGDVVIGSSGFRQLPRSGQYQWSLSLENRSDFPVAMPAVELTLTDAQDKLLLRRVIRLDQFGAPAQIEGHGEWSVTAPVEVQGLEAAVAGYRALVFYP</sequence>
<name>A0A2G7T8Y6_9FLAO</name>
<proteinExistence type="predicted"/>
<feature type="compositionally biased region" description="Low complexity" evidence="1">
    <location>
        <begin position="159"/>
        <end position="204"/>
    </location>
</feature>
<keyword evidence="2" id="KW-0472">Membrane</keyword>
<keyword evidence="2" id="KW-0812">Transmembrane</keyword>
<feature type="transmembrane region" description="Helical" evidence="2">
    <location>
        <begin position="309"/>
        <end position="331"/>
    </location>
</feature>